<dbReference type="InterPro" id="IPR001564">
    <property type="entry name" value="Nucleoside_diP_kinase"/>
</dbReference>
<evidence type="ECO:0000256" key="9">
    <source>
        <dbReference type="ARBA" id="ARBA00022840"/>
    </source>
</evidence>
<dbReference type="PANTHER" id="PTHR46161">
    <property type="entry name" value="NUCLEOSIDE DIPHOSPHATE KINASE"/>
    <property type="match status" value="1"/>
</dbReference>
<comment type="function">
    <text evidence="12">Major role in the synthesis of nucleoside triphosphates other than ATP. The ATP gamma phosphate is transferred to the NDP beta phosphate via a ping-pong mechanism, using a phosphorylated active-site intermediate.</text>
</comment>
<evidence type="ECO:0000256" key="3">
    <source>
        <dbReference type="ARBA" id="ARBA00017632"/>
    </source>
</evidence>
<dbReference type="RefSeq" id="WP_100296186.1">
    <property type="nucleotide sequence ID" value="NZ_PHGZ01000007.1"/>
</dbReference>
<dbReference type="PRINTS" id="PR01243">
    <property type="entry name" value="NUCDPKINASE"/>
</dbReference>
<dbReference type="OrthoDB" id="9801161at2"/>
<accession>A0A2M8RX82</accession>
<dbReference type="AlphaFoldDB" id="A0A2M8RX82"/>
<dbReference type="InterPro" id="IPR034907">
    <property type="entry name" value="NDK-like_dom"/>
</dbReference>
<dbReference type="GO" id="GO:0006228">
    <property type="term" value="P:UTP biosynthetic process"/>
    <property type="evidence" value="ECO:0007669"/>
    <property type="project" value="UniProtKB-UniRule"/>
</dbReference>
<name>A0A2M8RX82_9PAST</name>
<keyword evidence="4 12" id="KW-0597">Phosphoprotein</keyword>
<evidence type="ECO:0000256" key="2">
    <source>
        <dbReference type="ARBA" id="ARBA00012966"/>
    </source>
</evidence>
<evidence type="ECO:0000256" key="5">
    <source>
        <dbReference type="ARBA" id="ARBA00022679"/>
    </source>
</evidence>
<evidence type="ECO:0000256" key="11">
    <source>
        <dbReference type="ARBA" id="ARBA00023080"/>
    </source>
</evidence>
<dbReference type="SUPFAM" id="SSF54919">
    <property type="entry name" value="Nucleoside diphosphate kinase, NDK"/>
    <property type="match status" value="1"/>
</dbReference>
<evidence type="ECO:0000256" key="10">
    <source>
        <dbReference type="ARBA" id="ARBA00022842"/>
    </source>
</evidence>
<keyword evidence="5 12" id="KW-0808">Transferase</keyword>
<reference evidence="16 17" key="1">
    <citation type="submission" date="2017-11" db="EMBL/GenBank/DDBJ databases">
        <title>Reclassification of Bisgaard taxon 5 as Caviibacterium pharyngocola gen. nov., sp. nov.</title>
        <authorList>
            <person name="Christensen H."/>
        </authorList>
    </citation>
    <scope>NUCLEOTIDE SEQUENCE [LARGE SCALE GENOMIC DNA]</scope>
    <source>
        <strain evidence="16 17">7_3</strain>
    </source>
</reference>
<keyword evidence="11 12" id="KW-0546">Nucleotide metabolism</keyword>
<protein>
    <recommendedName>
        <fullName evidence="3 12">Nucleoside diphosphate kinase</fullName>
        <shortName evidence="12">NDK</shortName>
        <shortName evidence="12">NDP kinase</shortName>
        <ecNumber evidence="2 12">2.7.4.6</ecNumber>
    </recommendedName>
    <alternativeName>
        <fullName evidence="12">Nucleoside-2-P kinase</fullName>
    </alternativeName>
</protein>
<dbReference type="GO" id="GO:0005737">
    <property type="term" value="C:cytoplasm"/>
    <property type="evidence" value="ECO:0007669"/>
    <property type="project" value="UniProtKB-SubCell"/>
</dbReference>
<keyword evidence="12" id="KW-0963">Cytoplasm</keyword>
<evidence type="ECO:0000313" key="16">
    <source>
        <dbReference type="EMBL" id="PJG83495.1"/>
    </source>
</evidence>
<dbReference type="Proteomes" id="UP000230282">
    <property type="component" value="Unassembled WGS sequence"/>
</dbReference>
<dbReference type="GO" id="GO:0005524">
    <property type="term" value="F:ATP binding"/>
    <property type="evidence" value="ECO:0007669"/>
    <property type="project" value="UniProtKB-UniRule"/>
</dbReference>
<feature type="domain" description="Nucleoside diphosphate kinase-like" evidence="15">
    <location>
        <begin position="3"/>
        <end position="140"/>
    </location>
</feature>
<comment type="caution">
    <text evidence="16">The sequence shown here is derived from an EMBL/GenBank/DDBJ whole genome shotgun (WGS) entry which is preliminary data.</text>
</comment>
<sequence length="141" mass="15836">MTLERTLSIIKPDAVERNLVGAIFARLEQQKFRLVAIKMLHLTKEQAEGFYAEHQGKEFFADLVNYMISAPVVVSVLENENAIKNYRTFMGATDPAAAEIGTLRYEFALSKRQNSVHGSDSAESAAREIAYFFADSELCPR</sequence>
<dbReference type="GO" id="GO:0006183">
    <property type="term" value="P:GTP biosynthetic process"/>
    <property type="evidence" value="ECO:0007669"/>
    <property type="project" value="UniProtKB-UniRule"/>
</dbReference>
<keyword evidence="17" id="KW-1185">Reference proteome</keyword>
<evidence type="ECO:0000256" key="4">
    <source>
        <dbReference type="ARBA" id="ARBA00022553"/>
    </source>
</evidence>
<feature type="binding site" evidence="12 13">
    <location>
        <position position="104"/>
    </location>
    <ligand>
        <name>ATP</name>
        <dbReference type="ChEBI" id="CHEBI:30616"/>
    </ligand>
</feature>
<dbReference type="Pfam" id="PF00334">
    <property type="entry name" value="NDK"/>
    <property type="match status" value="1"/>
</dbReference>
<comment type="subunit">
    <text evidence="12">Homotetramer.</text>
</comment>
<dbReference type="CDD" id="cd04413">
    <property type="entry name" value="NDPk_I"/>
    <property type="match status" value="1"/>
</dbReference>
<keyword evidence="6 12" id="KW-0479">Metal-binding</keyword>
<dbReference type="GO" id="GO:0004550">
    <property type="term" value="F:nucleoside diphosphate kinase activity"/>
    <property type="evidence" value="ECO:0007669"/>
    <property type="project" value="UniProtKB-UniRule"/>
</dbReference>
<dbReference type="SMART" id="SM00562">
    <property type="entry name" value="NDK"/>
    <property type="match status" value="1"/>
</dbReference>
<proteinExistence type="inferred from homology"/>
<comment type="catalytic activity">
    <reaction evidence="12">
        <text>a 2'-deoxyribonucleoside 5'-diphosphate + ATP = a 2'-deoxyribonucleoside 5'-triphosphate + ADP</text>
        <dbReference type="Rhea" id="RHEA:44640"/>
        <dbReference type="ChEBI" id="CHEBI:30616"/>
        <dbReference type="ChEBI" id="CHEBI:61560"/>
        <dbReference type="ChEBI" id="CHEBI:73316"/>
        <dbReference type="ChEBI" id="CHEBI:456216"/>
        <dbReference type="EC" id="2.7.4.6"/>
    </reaction>
</comment>
<evidence type="ECO:0000256" key="6">
    <source>
        <dbReference type="ARBA" id="ARBA00022723"/>
    </source>
</evidence>
<evidence type="ECO:0000256" key="8">
    <source>
        <dbReference type="ARBA" id="ARBA00022777"/>
    </source>
</evidence>
<keyword evidence="9 12" id="KW-0067">ATP-binding</keyword>
<evidence type="ECO:0000256" key="1">
    <source>
        <dbReference type="ARBA" id="ARBA00008142"/>
    </source>
</evidence>
<gene>
    <name evidence="12" type="primary">ndk</name>
    <name evidence="16" type="ORF">CVP04_03765</name>
</gene>
<feature type="binding site" evidence="12 13">
    <location>
        <position position="11"/>
    </location>
    <ligand>
        <name>ATP</name>
        <dbReference type="ChEBI" id="CHEBI:30616"/>
    </ligand>
</feature>
<dbReference type="PROSITE" id="PS51374">
    <property type="entry name" value="NDPK_LIKE"/>
    <property type="match status" value="1"/>
</dbReference>
<feature type="binding site" evidence="12 13">
    <location>
        <position position="93"/>
    </location>
    <ligand>
        <name>ATP</name>
        <dbReference type="ChEBI" id="CHEBI:30616"/>
    </ligand>
</feature>
<organism evidence="16 17">
    <name type="scientific">Caviibacterium pharyngocola</name>
    <dbReference type="NCBI Taxonomy" id="28159"/>
    <lineage>
        <taxon>Bacteria</taxon>
        <taxon>Pseudomonadati</taxon>
        <taxon>Pseudomonadota</taxon>
        <taxon>Gammaproteobacteria</taxon>
        <taxon>Pasteurellales</taxon>
        <taxon>Pasteurellaceae</taxon>
        <taxon>Caviibacterium</taxon>
    </lineage>
</organism>
<feature type="binding site" evidence="12 13">
    <location>
        <position position="87"/>
    </location>
    <ligand>
        <name>ATP</name>
        <dbReference type="ChEBI" id="CHEBI:30616"/>
    </ligand>
</feature>
<evidence type="ECO:0000256" key="7">
    <source>
        <dbReference type="ARBA" id="ARBA00022741"/>
    </source>
</evidence>
<dbReference type="PANTHER" id="PTHR46161:SF3">
    <property type="entry name" value="NUCLEOSIDE DIPHOSPHATE KINASE DDB_G0292928-RELATED"/>
    <property type="match status" value="1"/>
</dbReference>
<dbReference type="Gene3D" id="3.30.70.141">
    <property type="entry name" value="Nucleoside diphosphate kinase-like domain"/>
    <property type="match status" value="1"/>
</dbReference>
<keyword evidence="8 12" id="KW-0418">Kinase</keyword>
<keyword evidence="7 12" id="KW-0547">Nucleotide-binding</keyword>
<evidence type="ECO:0000259" key="15">
    <source>
        <dbReference type="SMART" id="SM00562"/>
    </source>
</evidence>
<dbReference type="HAMAP" id="MF_00451">
    <property type="entry name" value="NDP_kinase"/>
    <property type="match status" value="1"/>
</dbReference>
<evidence type="ECO:0000256" key="14">
    <source>
        <dbReference type="RuleBase" id="RU004011"/>
    </source>
</evidence>
<dbReference type="GO" id="GO:0006241">
    <property type="term" value="P:CTP biosynthetic process"/>
    <property type="evidence" value="ECO:0007669"/>
    <property type="project" value="UniProtKB-UniRule"/>
</dbReference>
<evidence type="ECO:0000256" key="13">
    <source>
        <dbReference type="PROSITE-ProRule" id="PRU00706"/>
    </source>
</evidence>
<comment type="cofactor">
    <cofactor evidence="12">
        <name>Mg(2+)</name>
        <dbReference type="ChEBI" id="CHEBI:18420"/>
    </cofactor>
</comment>
<comment type="similarity">
    <text evidence="1 12 13 14">Belongs to the NDK family.</text>
</comment>
<dbReference type="GO" id="GO:0046872">
    <property type="term" value="F:metal ion binding"/>
    <property type="evidence" value="ECO:0007669"/>
    <property type="project" value="UniProtKB-KW"/>
</dbReference>
<evidence type="ECO:0000256" key="12">
    <source>
        <dbReference type="HAMAP-Rule" id="MF_00451"/>
    </source>
</evidence>
<dbReference type="InterPro" id="IPR036850">
    <property type="entry name" value="NDK-like_dom_sf"/>
</dbReference>
<comment type="subcellular location">
    <subcellularLocation>
        <location evidence="12">Cytoplasm</location>
    </subcellularLocation>
</comment>
<feature type="binding site" evidence="12 13">
    <location>
        <position position="114"/>
    </location>
    <ligand>
        <name>ATP</name>
        <dbReference type="ChEBI" id="CHEBI:30616"/>
    </ligand>
</feature>
<dbReference type="NCBIfam" id="NF001908">
    <property type="entry name" value="PRK00668.1"/>
    <property type="match status" value="1"/>
</dbReference>
<evidence type="ECO:0000313" key="17">
    <source>
        <dbReference type="Proteomes" id="UP000230282"/>
    </source>
</evidence>
<keyword evidence="10 12" id="KW-0460">Magnesium</keyword>
<feature type="active site" description="Pros-phosphohistidine intermediate" evidence="12 13">
    <location>
        <position position="117"/>
    </location>
</feature>
<dbReference type="EC" id="2.7.4.6" evidence="2 12"/>
<feature type="binding site" evidence="12 13">
    <location>
        <position position="59"/>
    </location>
    <ligand>
        <name>ATP</name>
        <dbReference type="ChEBI" id="CHEBI:30616"/>
    </ligand>
</feature>
<comment type="catalytic activity">
    <reaction evidence="12">
        <text>a ribonucleoside 5'-diphosphate + ATP = a ribonucleoside 5'-triphosphate + ADP</text>
        <dbReference type="Rhea" id="RHEA:18113"/>
        <dbReference type="ChEBI" id="CHEBI:30616"/>
        <dbReference type="ChEBI" id="CHEBI:57930"/>
        <dbReference type="ChEBI" id="CHEBI:61557"/>
        <dbReference type="ChEBI" id="CHEBI:456216"/>
        <dbReference type="EC" id="2.7.4.6"/>
    </reaction>
</comment>
<dbReference type="EMBL" id="PHGZ01000007">
    <property type="protein sequence ID" value="PJG83495.1"/>
    <property type="molecule type" value="Genomic_DNA"/>
</dbReference>
<dbReference type="FunFam" id="3.30.70.141:FF:000003">
    <property type="entry name" value="Nucleoside diphosphate kinase"/>
    <property type="match status" value="1"/>
</dbReference>